<name>A0ACC2D1B1_DIPCM</name>
<keyword evidence="2" id="KW-1185">Reference proteome</keyword>
<dbReference type="EMBL" id="CM055099">
    <property type="protein sequence ID" value="KAJ7547975.1"/>
    <property type="molecule type" value="Genomic_DNA"/>
</dbReference>
<evidence type="ECO:0000313" key="2">
    <source>
        <dbReference type="Proteomes" id="UP001162992"/>
    </source>
</evidence>
<evidence type="ECO:0000313" key="1">
    <source>
        <dbReference type="EMBL" id="KAJ7547975.1"/>
    </source>
</evidence>
<comment type="caution">
    <text evidence="1">The sequence shown here is derived from an EMBL/GenBank/DDBJ whole genome shotgun (WGS) entry which is preliminary data.</text>
</comment>
<gene>
    <name evidence="1" type="ORF">O6H91_08G111900</name>
</gene>
<accession>A0ACC2D1B1</accession>
<reference evidence="2" key="1">
    <citation type="journal article" date="2024" name="Proc. Natl. Acad. Sci. U.S.A.">
        <title>Extraordinary preservation of gene collinearity over three hundred million years revealed in homosporous lycophytes.</title>
        <authorList>
            <person name="Li C."/>
            <person name="Wickell D."/>
            <person name="Kuo L.Y."/>
            <person name="Chen X."/>
            <person name="Nie B."/>
            <person name="Liao X."/>
            <person name="Peng D."/>
            <person name="Ji J."/>
            <person name="Jenkins J."/>
            <person name="Williams M."/>
            <person name="Shu S."/>
            <person name="Plott C."/>
            <person name="Barry K."/>
            <person name="Rajasekar S."/>
            <person name="Grimwood J."/>
            <person name="Han X."/>
            <person name="Sun S."/>
            <person name="Hou Z."/>
            <person name="He W."/>
            <person name="Dai G."/>
            <person name="Sun C."/>
            <person name="Schmutz J."/>
            <person name="Leebens-Mack J.H."/>
            <person name="Li F.W."/>
            <person name="Wang L."/>
        </authorList>
    </citation>
    <scope>NUCLEOTIDE SEQUENCE [LARGE SCALE GENOMIC DNA]</scope>
    <source>
        <strain evidence="2">cv. PW_Plant_1</strain>
    </source>
</reference>
<proteinExistence type="predicted"/>
<dbReference type="Proteomes" id="UP001162992">
    <property type="component" value="Chromosome 8"/>
</dbReference>
<sequence length="559" mass="63260">MTGVVTRTHRNLRDALRRSSIASFQTLVHHFKDLTHLENENLNSESVSIDEKGLQSDKEPTPPTSEIQESASWKFLQGSETGLHDSLIPESAWKVLRLLHRKGFEAYLVGGSVRDLLLKRTPKDFDILTTAEPSEVKKHFARIMRCMIIGRRFPICHVYSLGTVVEVSSFSTNGSLKNQRRCDSTGVTPDSNISNSAKLCTDRDFARWKNCMKRDFTVNGLLYDPFGHVLYDYIGGLKDLKERKLRTIVSADDSFEEDSARMLRAIRIAARLGFQFSRDTASSIHTYALLLSSINKARLMAEVDIMMAYGSAEPSLRLLWRFGVLDLLLPLQASYFTSQRFRRRGRGVNLLLILLRNLDRVVAPSRACHSSLWVALLAFHLALEKKKRSHIVAAAGALAVCYQDMQEALAKTRRVESRLKQGEFAVDDTYFLDVKDLSEDDIQEQASELLDDAVESLRNMLDEDFLEKATEYNEGQYKSKMVVIPKPVSSKVIGLFLGAKTLVKSHWGEKDGKSQREKDERSRNEALTRGDRIEVGFIFSRIILNTLYPSAKKVSSVLS</sequence>
<protein>
    <submittedName>
        <fullName evidence="1">Uncharacterized protein</fullName>
    </submittedName>
</protein>
<organism evidence="1 2">
    <name type="scientific">Diphasiastrum complanatum</name>
    <name type="common">Issler's clubmoss</name>
    <name type="synonym">Lycopodium complanatum</name>
    <dbReference type="NCBI Taxonomy" id="34168"/>
    <lineage>
        <taxon>Eukaryota</taxon>
        <taxon>Viridiplantae</taxon>
        <taxon>Streptophyta</taxon>
        <taxon>Embryophyta</taxon>
        <taxon>Tracheophyta</taxon>
        <taxon>Lycopodiopsida</taxon>
        <taxon>Lycopodiales</taxon>
        <taxon>Lycopodiaceae</taxon>
        <taxon>Lycopodioideae</taxon>
        <taxon>Diphasiastrum</taxon>
    </lineage>
</organism>